<dbReference type="EMBL" id="CAJOBD010009133">
    <property type="protein sequence ID" value="CAF4128766.1"/>
    <property type="molecule type" value="Genomic_DNA"/>
</dbReference>
<sequence>MYYQSLSSSSSFSYAATKIQGAFRNHQARLKLKNEVVWKIHEKLEYSNEQTEAKLRDMFEKLLKASDLLSPSITKLLQTPGLSLEEKELLKLTNPDNIHIEANYQGLHIESPIKRSTFVDLIETFQKGKKEGRMLWFSWFERDDKDESNFNRHL</sequence>
<reference evidence="2" key="1">
    <citation type="submission" date="2021-02" db="EMBL/GenBank/DDBJ databases">
        <authorList>
            <person name="Nowell W R."/>
        </authorList>
    </citation>
    <scope>NUCLEOTIDE SEQUENCE</scope>
</reference>
<name>A0A819WMX5_9BILA</name>
<evidence type="ECO:0000313" key="3">
    <source>
        <dbReference type="Proteomes" id="UP000663836"/>
    </source>
</evidence>
<comment type="caution">
    <text evidence="2">The sequence shown here is derived from an EMBL/GenBank/DDBJ whole genome shotgun (WGS) entry which is preliminary data.</text>
</comment>
<accession>A0A819WMX5</accession>
<proteinExistence type="predicted"/>
<gene>
    <name evidence="2" type="ORF">JBS370_LOCUS32968</name>
    <name evidence="1" type="ORF">ZHD862_LOCUS36610</name>
</gene>
<protein>
    <submittedName>
        <fullName evidence="2">Uncharacterized protein</fullName>
    </submittedName>
</protein>
<dbReference type="AlphaFoldDB" id="A0A819WMX5"/>
<evidence type="ECO:0000313" key="1">
    <source>
        <dbReference type="EMBL" id="CAF1482105.1"/>
    </source>
</evidence>
<dbReference type="EMBL" id="CAJNOT010006096">
    <property type="protein sequence ID" value="CAF1482105.1"/>
    <property type="molecule type" value="Genomic_DNA"/>
</dbReference>
<dbReference type="Proteomes" id="UP000663864">
    <property type="component" value="Unassembled WGS sequence"/>
</dbReference>
<organism evidence="2 3">
    <name type="scientific">Rotaria sordida</name>
    <dbReference type="NCBI Taxonomy" id="392033"/>
    <lineage>
        <taxon>Eukaryota</taxon>
        <taxon>Metazoa</taxon>
        <taxon>Spiralia</taxon>
        <taxon>Gnathifera</taxon>
        <taxon>Rotifera</taxon>
        <taxon>Eurotatoria</taxon>
        <taxon>Bdelloidea</taxon>
        <taxon>Philodinida</taxon>
        <taxon>Philodinidae</taxon>
        <taxon>Rotaria</taxon>
    </lineage>
</organism>
<evidence type="ECO:0000313" key="2">
    <source>
        <dbReference type="EMBL" id="CAF4128766.1"/>
    </source>
</evidence>
<dbReference type="Proteomes" id="UP000663836">
    <property type="component" value="Unassembled WGS sequence"/>
</dbReference>
<dbReference type="PROSITE" id="PS50096">
    <property type="entry name" value="IQ"/>
    <property type="match status" value="1"/>
</dbReference>